<evidence type="ECO:0000313" key="3">
    <source>
        <dbReference type="Proteomes" id="UP000316304"/>
    </source>
</evidence>
<dbReference type="Proteomes" id="UP000316304">
    <property type="component" value="Unassembled WGS sequence"/>
</dbReference>
<evidence type="ECO:0000256" key="1">
    <source>
        <dbReference type="SAM" id="Phobius"/>
    </source>
</evidence>
<dbReference type="AlphaFoldDB" id="A0A5C6CEE5"/>
<name>A0A5C6CEE5_9BACT</name>
<protein>
    <submittedName>
        <fullName evidence="2">Uncharacterized protein</fullName>
    </submittedName>
</protein>
<keyword evidence="1" id="KW-1133">Transmembrane helix</keyword>
<reference evidence="2 3" key="1">
    <citation type="submission" date="2019-02" db="EMBL/GenBank/DDBJ databases">
        <title>Deep-cultivation of Planctomycetes and their phenomic and genomic characterization uncovers novel biology.</title>
        <authorList>
            <person name="Wiegand S."/>
            <person name="Jogler M."/>
            <person name="Boedeker C."/>
            <person name="Pinto D."/>
            <person name="Vollmers J."/>
            <person name="Rivas-Marin E."/>
            <person name="Kohn T."/>
            <person name="Peeters S.H."/>
            <person name="Heuer A."/>
            <person name="Rast P."/>
            <person name="Oberbeckmann S."/>
            <person name="Bunk B."/>
            <person name="Jeske O."/>
            <person name="Meyerdierks A."/>
            <person name="Storesund J.E."/>
            <person name="Kallscheuer N."/>
            <person name="Luecker S."/>
            <person name="Lage O.M."/>
            <person name="Pohl T."/>
            <person name="Merkel B.J."/>
            <person name="Hornburger P."/>
            <person name="Mueller R.-W."/>
            <person name="Bruemmer F."/>
            <person name="Labrenz M."/>
            <person name="Spormann A.M."/>
            <person name="Op Den Camp H."/>
            <person name="Overmann J."/>
            <person name="Amann R."/>
            <person name="Jetten M.S.M."/>
            <person name="Mascher T."/>
            <person name="Medema M.H."/>
            <person name="Devos D.P."/>
            <person name="Kaster A.-K."/>
            <person name="Ovreas L."/>
            <person name="Rohde M."/>
            <person name="Galperin M.Y."/>
            <person name="Jogler C."/>
        </authorList>
    </citation>
    <scope>NUCLEOTIDE SEQUENCE [LARGE SCALE GENOMIC DNA]</scope>
    <source>
        <strain evidence="2 3">Pla52o</strain>
    </source>
</reference>
<keyword evidence="1" id="KW-0472">Membrane</keyword>
<proteinExistence type="predicted"/>
<sequence length="131" mass="14866">MRIRPQFSLRSVLAATLIIAVLIASWRTYENWGYERHLAVEAVPSPSAIMDSTFQIAIEYRKRFWFLPGAESVLVPVDRDSIQRIRGDALAAYDWSVDDLAGTTYYFSSDHTPPPGWDGSDPFDFHIPEDG</sequence>
<organism evidence="2 3">
    <name type="scientific">Novipirellula galeiformis</name>
    <dbReference type="NCBI Taxonomy" id="2528004"/>
    <lineage>
        <taxon>Bacteria</taxon>
        <taxon>Pseudomonadati</taxon>
        <taxon>Planctomycetota</taxon>
        <taxon>Planctomycetia</taxon>
        <taxon>Pirellulales</taxon>
        <taxon>Pirellulaceae</taxon>
        <taxon>Novipirellula</taxon>
    </lineage>
</organism>
<feature type="transmembrane region" description="Helical" evidence="1">
    <location>
        <begin position="7"/>
        <end position="26"/>
    </location>
</feature>
<accession>A0A5C6CEE5</accession>
<comment type="caution">
    <text evidence="2">The sequence shown here is derived from an EMBL/GenBank/DDBJ whole genome shotgun (WGS) entry which is preliminary data.</text>
</comment>
<dbReference type="EMBL" id="SJPT01000004">
    <property type="protein sequence ID" value="TWU22970.1"/>
    <property type="molecule type" value="Genomic_DNA"/>
</dbReference>
<keyword evidence="3" id="KW-1185">Reference proteome</keyword>
<evidence type="ECO:0000313" key="2">
    <source>
        <dbReference type="EMBL" id="TWU22970.1"/>
    </source>
</evidence>
<gene>
    <name evidence="2" type="ORF">Pla52o_25030</name>
</gene>
<keyword evidence="1" id="KW-0812">Transmembrane</keyword>